<dbReference type="Pfam" id="PF18052">
    <property type="entry name" value="Rx_N"/>
    <property type="match status" value="1"/>
</dbReference>
<dbReference type="GO" id="GO:0005524">
    <property type="term" value="F:ATP binding"/>
    <property type="evidence" value="ECO:0007669"/>
    <property type="project" value="UniProtKB-KW"/>
</dbReference>
<dbReference type="GO" id="GO:0043531">
    <property type="term" value="F:ADP binding"/>
    <property type="evidence" value="ECO:0007669"/>
    <property type="project" value="InterPro"/>
</dbReference>
<dbReference type="RefSeq" id="XP_020098844.1">
    <property type="nucleotide sequence ID" value="XM_020243255.1"/>
</dbReference>
<dbReference type="GO" id="GO:0051707">
    <property type="term" value="P:response to other organism"/>
    <property type="evidence" value="ECO:0007669"/>
    <property type="project" value="UniProtKB-ARBA"/>
</dbReference>
<feature type="domain" description="NB-ARC" evidence="7">
    <location>
        <begin position="215"/>
        <end position="370"/>
    </location>
</feature>
<sequence length="1244" mass="141510">MDLAFIEQSLASAIIQNLVDTGLSCLKAYHGRRGMKDELERVQQALPQIQSVLIAVEGPPVSAEPDKALEPWLWQLRDVVEKAEDVLDELEYYKLKTTIEARDGEVGGIIQKCKRKFSDIVQIFSDDTLKRLREAVKGLDSFVASMEPLLQLVIGLHGHSVKHQMLEGIRNARETSSLLTESEVLGRDKERNLIVTWLTKPAPSGDQSVAITANVSAFTIVGIGGLGKTTLAQLIYRDQEVQQFFNPIIWVCVSQSFDAAVLTRKMLDTITKENLGDKSLNALHEILKGKLSSKRFLVILDDVWNDEERTEWEKLIAPLKFGRSGSKILLTTRMDSVADMAAKVMECQKESLYLTGLEEHDYMLLFNKHAFFGLNPNDYRNLQLIGEQIAKKLGGCPLLAKVMGGLLNSCMDDDHWKRISKEDILNLQQSKDNIMTVLRFSYHHLPANLQLCFRYCSIFSQDYEFTKDELVHVWIGSGLIRQSTDGKRRPEDIGSEYLNLLTRKSFFDRRSRDNFGECFEYYTMHDLLHDLARHVSHGECLRIKGDVSENFIPKTVRYLSIKAVNHLAIQKISHLQNLRTLFISIKEDHEPYPDHALVLNEFLKGFKSLRLLSISTNRLFKLRDAFSSLIHLRYLSLYQDKSFSEDLLEWFPRSAYQLYHLEVMKFSAPFPETFEEIEFDGISNLVNLRRLEIPREMMTNIPSIGKLSSMLKLDYFYVREESGYKIGELKDLKDLRRLRVRDLQNVSSFEEAIEARLNEKECLNSLSLEWSIDQSCTPEADEQLLDSLSPHSNLKNLKVKGYKGVKSPYWMANVSFSNLTSVKLIKCGRWEHLPPLGQLPSLNYLKLCGLQELKQVTAAFYGSSIVCTFPTLKELIFQNMPNWEEWVGTENRCMFPKLHKMVIRRCPNLRALPNLSAIVTRCDVVNAEAATSSSAEHQNRKNNNQHEQFQALEDLTITECESLTDLPTKWFERLESLKTLNISKCSNLITHRISNTQLSRSTLCKLTIGSCGNLEMLLFQALSNSTSLTELNLNGCASITSLPAEQECARLTSLSHLEIWNCKELTSLGGIQALSSLRVLKIGGCDKLVAGSSSYPRSATNFNQKEPAVSSFLKLGTVVIDHRALLLMEPLRSLTFVVSLTFLDTCELTSLPEQWLLQNRNHLRHLEIYNAASLQSLPQSMQNLRSLRDLVAYDAFLIQSLPELPPSLSSLEITNCHPALKQRCRKHTGVDWPKIANIPDVTIF</sequence>
<dbReference type="InterPro" id="IPR027417">
    <property type="entry name" value="P-loop_NTPase"/>
</dbReference>
<dbReference type="Gene3D" id="1.20.5.4130">
    <property type="match status" value="1"/>
</dbReference>
<evidence type="ECO:0000256" key="6">
    <source>
        <dbReference type="ARBA" id="ARBA00022840"/>
    </source>
</evidence>
<evidence type="ECO:0000256" key="4">
    <source>
        <dbReference type="ARBA" id="ARBA00022741"/>
    </source>
</evidence>
<dbReference type="PRINTS" id="PR00364">
    <property type="entry name" value="DISEASERSIST"/>
</dbReference>
<dbReference type="SUPFAM" id="SSF52540">
    <property type="entry name" value="P-loop containing nucleoside triphosphate hydrolases"/>
    <property type="match status" value="1"/>
</dbReference>
<evidence type="ECO:0000256" key="1">
    <source>
        <dbReference type="ARBA" id="ARBA00008894"/>
    </source>
</evidence>
<dbReference type="OrthoDB" id="6161812at2759"/>
<evidence type="ECO:0000259" key="8">
    <source>
        <dbReference type="Pfam" id="PF18052"/>
    </source>
</evidence>
<accession>A0A6P5FSB7</accession>
<keyword evidence="3" id="KW-0677">Repeat</keyword>
<dbReference type="Pfam" id="PF23559">
    <property type="entry name" value="WHD_DRP"/>
    <property type="match status" value="1"/>
</dbReference>
<evidence type="ECO:0000256" key="2">
    <source>
        <dbReference type="ARBA" id="ARBA00022614"/>
    </source>
</evidence>
<dbReference type="InterPro" id="IPR041118">
    <property type="entry name" value="Rx_N"/>
</dbReference>
<dbReference type="Gene3D" id="3.80.10.10">
    <property type="entry name" value="Ribonuclease Inhibitor"/>
    <property type="match status" value="4"/>
</dbReference>
<proteinExistence type="inferred from homology"/>
<feature type="domain" description="Disease resistance protein winged helix" evidence="9">
    <location>
        <begin position="458"/>
        <end position="532"/>
    </location>
</feature>
<evidence type="ECO:0000259" key="9">
    <source>
        <dbReference type="Pfam" id="PF23559"/>
    </source>
</evidence>
<dbReference type="SUPFAM" id="SSF52058">
    <property type="entry name" value="L domain-like"/>
    <property type="match status" value="2"/>
</dbReference>
<evidence type="ECO:0000256" key="3">
    <source>
        <dbReference type="ARBA" id="ARBA00022737"/>
    </source>
</evidence>
<dbReference type="InterPro" id="IPR002182">
    <property type="entry name" value="NB-ARC"/>
</dbReference>
<dbReference type="Gene3D" id="1.10.8.430">
    <property type="entry name" value="Helical domain of apoptotic protease-activating factors"/>
    <property type="match status" value="1"/>
</dbReference>
<dbReference type="GeneID" id="109717453"/>
<dbReference type="InterPro" id="IPR058922">
    <property type="entry name" value="WHD_DRP"/>
</dbReference>
<dbReference type="PANTHER" id="PTHR36766:SF40">
    <property type="entry name" value="DISEASE RESISTANCE PROTEIN RGA3"/>
    <property type="match status" value="1"/>
</dbReference>
<dbReference type="InterPro" id="IPR056789">
    <property type="entry name" value="LRR_R13L1-DRL21"/>
</dbReference>
<evidence type="ECO:0000259" key="10">
    <source>
        <dbReference type="Pfam" id="PF25019"/>
    </source>
</evidence>
<keyword evidence="4" id="KW-0547">Nucleotide-binding</keyword>
<feature type="domain" description="Disease resistance N-terminal" evidence="8">
    <location>
        <begin position="29"/>
        <end position="98"/>
    </location>
</feature>
<organism evidence="11 12">
    <name type="scientific">Ananas comosus</name>
    <name type="common">Pineapple</name>
    <name type="synonym">Ananas ananas</name>
    <dbReference type="NCBI Taxonomy" id="4615"/>
    <lineage>
        <taxon>Eukaryota</taxon>
        <taxon>Viridiplantae</taxon>
        <taxon>Streptophyta</taxon>
        <taxon>Embryophyta</taxon>
        <taxon>Tracheophyta</taxon>
        <taxon>Spermatophyta</taxon>
        <taxon>Magnoliopsida</taxon>
        <taxon>Liliopsida</taxon>
        <taxon>Poales</taxon>
        <taxon>Bromeliaceae</taxon>
        <taxon>Bromelioideae</taxon>
        <taxon>Ananas</taxon>
    </lineage>
</organism>
<dbReference type="Gene3D" id="3.40.50.300">
    <property type="entry name" value="P-loop containing nucleotide triphosphate hydrolases"/>
    <property type="match status" value="1"/>
</dbReference>
<evidence type="ECO:0000313" key="11">
    <source>
        <dbReference type="Proteomes" id="UP000515123"/>
    </source>
</evidence>
<dbReference type="Pfam" id="PF00931">
    <property type="entry name" value="NB-ARC"/>
    <property type="match status" value="1"/>
</dbReference>
<dbReference type="Gene3D" id="1.10.10.10">
    <property type="entry name" value="Winged helix-like DNA-binding domain superfamily/Winged helix DNA-binding domain"/>
    <property type="match status" value="1"/>
</dbReference>
<keyword evidence="2" id="KW-0433">Leucine-rich repeat</keyword>
<feature type="domain" description="R13L1/DRL21-like LRR repeat region" evidence="10">
    <location>
        <begin position="726"/>
        <end position="848"/>
    </location>
</feature>
<gene>
    <name evidence="12" type="primary">LOC109717453</name>
</gene>
<dbReference type="Proteomes" id="UP000515123">
    <property type="component" value="Linkage group 11"/>
</dbReference>
<keyword evidence="11" id="KW-1185">Reference proteome</keyword>
<dbReference type="InterPro" id="IPR036388">
    <property type="entry name" value="WH-like_DNA-bd_sf"/>
</dbReference>
<dbReference type="PANTHER" id="PTHR36766">
    <property type="entry name" value="PLANT BROAD-SPECTRUM MILDEW RESISTANCE PROTEIN RPW8"/>
    <property type="match status" value="1"/>
</dbReference>
<keyword evidence="5" id="KW-0611">Plant defense</keyword>
<reference evidence="12" key="2">
    <citation type="submission" date="2025-08" db="UniProtKB">
        <authorList>
            <consortium name="RefSeq"/>
        </authorList>
    </citation>
    <scope>IDENTIFICATION</scope>
    <source>
        <tissue evidence="12">Leaf</tissue>
    </source>
</reference>
<evidence type="ECO:0000256" key="5">
    <source>
        <dbReference type="ARBA" id="ARBA00022821"/>
    </source>
</evidence>
<evidence type="ECO:0000259" key="7">
    <source>
        <dbReference type="Pfam" id="PF00931"/>
    </source>
</evidence>
<dbReference type="GO" id="GO:0006952">
    <property type="term" value="P:defense response"/>
    <property type="evidence" value="ECO:0007669"/>
    <property type="project" value="UniProtKB-KW"/>
</dbReference>
<dbReference type="AlphaFoldDB" id="A0A6P5FSB7"/>
<dbReference type="InterPro" id="IPR032675">
    <property type="entry name" value="LRR_dom_sf"/>
</dbReference>
<evidence type="ECO:0000313" key="12">
    <source>
        <dbReference type="RefSeq" id="XP_020098844.1"/>
    </source>
</evidence>
<protein>
    <submittedName>
        <fullName evidence="12">Disease resistance protein RGA4 isoform X1</fullName>
    </submittedName>
</protein>
<reference evidence="11" key="1">
    <citation type="journal article" date="2015" name="Nat. Genet.">
        <title>The pineapple genome and the evolution of CAM photosynthesis.</title>
        <authorList>
            <person name="Ming R."/>
            <person name="VanBuren R."/>
            <person name="Wai C.M."/>
            <person name="Tang H."/>
            <person name="Schatz M.C."/>
            <person name="Bowers J.E."/>
            <person name="Lyons E."/>
            <person name="Wang M.L."/>
            <person name="Chen J."/>
            <person name="Biggers E."/>
            <person name="Zhang J."/>
            <person name="Huang L."/>
            <person name="Zhang L."/>
            <person name="Miao W."/>
            <person name="Zhang J."/>
            <person name="Ye Z."/>
            <person name="Miao C."/>
            <person name="Lin Z."/>
            <person name="Wang H."/>
            <person name="Zhou H."/>
            <person name="Yim W.C."/>
            <person name="Priest H.D."/>
            <person name="Zheng C."/>
            <person name="Woodhouse M."/>
            <person name="Edger P.P."/>
            <person name="Guyot R."/>
            <person name="Guo H.B."/>
            <person name="Guo H."/>
            <person name="Zheng G."/>
            <person name="Singh R."/>
            <person name="Sharma A."/>
            <person name="Min X."/>
            <person name="Zheng Y."/>
            <person name="Lee H."/>
            <person name="Gurtowski J."/>
            <person name="Sedlazeck F.J."/>
            <person name="Harkess A."/>
            <person name="McKain M.R."/>
            <person name="Liao Z."/>
            <person name="Fang J."/>
            <person name="Liu J."/>
            <person name="Zhang X."/>
            <person name="Zhang Q."/>
            <person name="Hu W."/>
            <person name="Qin Y."/>
            <person name="Wang K."/>
            <person name="Chen L.Y."/>
            <person name="Shirley N."/>
            <person name="Lin Y.R."/>
            <person name="Liu L.Y."/>
            <person name="Hernandez A.G."/>
            <person name="Wright C.L."/>
            <person name="Bulone V."/>
            <person name="Tuskan G.A."/>
            <person name="Heath K."/>
            <person name="Zee F."/>
            <person name="Moore P.H."/>
            <person name="Sunkar R."/>
            <person name="Leebens-Mack J.H."/>
            <person name="Mockler T."/>
            <person name="Bennetzen J.L."/>
            <person name="Freeling M."/>
            <person name="Sankoff D."/>
            <person name="Paterson A.H."/>
            <person name="Zhu X."/>
            <person name="Yang X."/>
            <person name="Smith J.A."/>
            <person name="Cushman J.C."/>
            <person name="Paull R.E."/>
            <person name="Yu Q."/>
        </authorList>
    </citation>
    <scope>NUCLEOTIDE SEQUENCE [LARGE SCALE GENOMIC DNA]</scope>
    <source>
        <strain evidence="11">cv. F153</strain>
    </source>
</reference>
<name>A0A6P5FSB7_ANACO</name>
<dbReference type="InterPro" id="IPR042197">
    <property type="entry name" value="Apaf_helical"/>
</dbReference>
<comment type="similarity">
    <text evidence="1">Belongs to the disease resistance NB-LRR family.</text>
</comment>
<dbReference type="Pfam" id="PF25019">
    <property type="entry name" value="LRR_R13L1-DRL21"/>
    <property type="match status" value="1"/>
</dbReference>
<keyword evidence="6" id="KW-0067">ATP-binding</keyword>